<evidence type="ECO:0000313" key="1">
    <source>
        <dbReference type="EMBL" id="MBA2176865.1"/>
    </source>
</evidence>
<proteinExistence type="predicted"/>
<accession>A0A838CYT7</accession>
<protein>
    <submittedName>
        <fullName evidence="1">Uncharacterized protein</fullName>
    </submittedName>
</protein>
<comment type="caution">
    <text evidence="1">The sequence shown here is derived from an EMBL/GenBank/DDBJ whole genome shotgun (WGS) entry which is preliminary data.</text>
</comment>
<organism evidence="1 2">
    <name type="scientific">Halobacillus locisalis</name>
    <dbReference type="NCBI Taxonomy" id="220753"/>
    <lineage>
        <taxon>Bacteria</taxon>
        <taxon>Bacillati</taxon>
        <taxon>Bacillota</taxon>
        <taxon>Bacilli</taxon>
        <taxon>Bacillales</taxon>
        <taxon>Bacillaceae</taxon>
        <taxon>Halobacillus</taxon>
    </lineage>
</organism>
<sequence length="105" mass="12268">MISKQDLKGYLSVAINKYFEVTREEGQDKGNKESYYVGQIVILSTLFGYSWEEHKSEGNFDDFVFMLIVRLSLEHQGVHMKPVERTNPKDDLQRLVEEVLVQLNK</sequence>
<evidence type="ECO:0000313" key="2">
    <source>
        <dbReference type="Proteomes" id="UP000571017"/>
    </source>
</evidence>
<dbReference type="RefSeq" id="WP_181473926.1">
    <property type="nucleotide sequence ID" value="NZ_JACEFG010000005.1"/>
</dbReference>
<dbReference type="EMBL" id="JACEFG010000005">
    <property type="protein sequence ID" value="MBA2176865.1"/>
    <property type="molecule type" value="Genomic_DNA"/>
</dbReference>
<dbReference type="AlphaFoldDB" id="A0A838CYT7"/>
<dbReference type="Proteomes" id="UP000571017">
    <property type="component" value="Unassembled WGS sequence"/>
</dbReference>
<keyword evidence="2" id="KW-1185">Reference proteome</keyword>
<name>A0A838CYT7_9BACI</name>
<reference evidence="1 2" key="1">
    <citation type="journal article" date="2004" name="Extremophiles">
        <title>Halobacillus locisalis sp. nov., a halophilic bacterium isolated from a marine solar saltern of the Yellow Sea in Korea.</title>
        <authorList>
            <person name="Yoon J.H."/>
            <person name="Kang K.H."/>
            <person name="Oh T.K."/>
            <person name="Park Y.H."/>
        </authorList>
    </citation>
    <scope>NUCLEOTIDE SEQUENCE [LARGE SCALE GENOMIC DNA]</scope>
    <source>
        <strain evidence="1 2">KCTC 3788</strain>
    </source>
</reference>
<gene>
    <name evidence="1" type="ORF">H0266_18455</name>
</gene>